<dbReference type="EMBL" id="GBXM01076816">
    <property type="protein sequence ID" value="JAH31761.1"/>
    <property type="molecule type" value="Transcribed_RNA"/>
</dbReference>
<accession>A0A0E9RRG3</accession>
<dbReference type="AlphaFoldDB" id="A0A0E9RRG3"/>
<sequence length="31" mass="3318">MGGWGAGLRGVVASIVVSVNSKKNYLKLIYH</sequence>
<reference evidence="1" key="1">
    <citation type="submission" date="2014-11" db="EMBL/GenBank/DDBJ databases">
        <authorList>
            <person name="Amaro Gonzalez C."/>
        </authorList>
    </citation>
    <scope>NUCLEOTIDE SEQUENCE</scope>
</reference>
<protein>
    <submittedName>
        <fullName evidence="1">Uncharacterized protein</fullName>
    </submittedName>
</protein>
<reference evidence="1" key="2">
    <citation type="journal article" date="2015" name="Fish Shellfish Immunol.">
        <title>Early steps in the European eel (Anguilla anguilla)-Vibrio vulnificus interaction in the gills: Role of the RtxA13 toxin.</title>
        <authorList>
            <person name="Callol A."/>
            <person name="Pajuelo D."/>
            <person name="Ebbesson L."/>
            <person name="Teles M."/>
            <person name="MacKenzie S."/>
            <person name="Amaro C."/>
        </authorList>
    </citation>
    <scope>NUCLEOTIDE SEQUENCE</scope>
</reference>
<organism evidence="1">
    <name type="scientific">Anguilla anguilla</name>
    <name type="common">European freshwater eel</name>
    <name type="synonym">Muraena anguilla</name>
    <dbReference type="NCBI Taxonomy" id="7936"/>
    <lineage>
        <taxon>Eukaryota</taxon>
        <taxon>Metazoa</taxon>
        <taxon>Chordata</taxon>
        <taxon>Craniata</taxon>
        <taxon>Vertebrata</taxon>
        <taxon>Euteleostomi</taxon>
        <taxon>Actinopterygii</taxon>
        <taxon>Neopterygii</taxon>
        <taxon>Teleostei</taxon>
        <taxon>Anguilliformes</taxon>
        <taxon>Anguillidae</taxon>
        <taxon>Anguilla</taxon>
    </lineage>
</organism>
<name>A0A0E9RRG3_ANGAN</name>
<evidence type="ECO:0000313" key="1">
    <source>
        <dbReference type="EMBL" id="JAH31761.1"/>
    </source>
</evidence>
<proteinExistence type="predicted"/>